<evidence type="ECO:0000256" key="3">
    <source>
        <dbReference type="ARBA" id="ARBA00022692"/>
    </source>
</evidence>
<dbReference type="InterPro" id="IPR002549">
    <property type="entry name" value="AI-2E-like"/>
</dbReference>
<feature type="transmembrane region" description="Helical" evidence="6">
    <location>
        <begin position="297"/>
        <end position="327"/>
    </location>
</feature>
<comment type="caution">
    <text evidence="7">The sequence shown here is derived from an EMBL/GenBank/DDBJ whole genome shotgun (WGS) entry which is preliminary data.</text>
</comment>
<feature type="transmembrane region" description="Helical" evidence="6">
    <location>
        <begin position="60"/>
        <end position="85"/>
    </location>
</feature>
<evidence type="ECO:0000256" key="5">
    <source>
        <dbReference type="ARBA" id="ARBA00023136"/>
    </source>
</evidence>
<keyword evidence="5 6" id="KW-0472">Membrane</keyword>
<protein>
    <recommendedName>
        <fullName evidence="9">AI-2E family transporter</fullName>
    </recommendedName>
</protein>
<keyword evidence="3 6" id="KW-0812">Transmembrane</keyword>
<evidence type="ECO:0000313" key="7">
    <source>
        <dbReference type="EMBL" id="CAH0419368.1"/>
    </source>
</evidence>
<accession>A0ABM8ZCS3</accession>
<feature type="transmembrane region" description="Helical" evidence="6">
    <location>
        <begin position="20"/>
        <end position="48"/>
    </location>
</feature>
<proteinExistence type="inferred from homology"/>
<evidence type="ECO:0000256" key="2">
    <source>
        <dbReference type="ARBA" id="ARBA00009773"/>
    </source>
</evidence>
<dbReference type="PANTHER" id="PTHR21716">
    <property type="entry name" value="TRANSMEMBRANE PROTEIN"/>
    <property type="match status" value="1"/>
</dbReference>
<evidence type="ECO:0000256" key="6">
    <source>
        <dbReference type="SAM" id="Phobius"/>
    </source>
</evidence>
<comment type="subcellular location">
    <subcellularLocation>
        <location evidence="1">Membrane</location>
        <topology evidence="1">Multi-pass membrane protein</topology>
    </subcellularLocation>
</comment>
<feature type="transmembrane region" description="Helical" evidence="6">
    <location>
        <begin position="265"/>
        <end position="285"/>
    </location>
</feature>
<feature type="transmembrane region" description="Helical" evidence="6">
    <location>
        <begin position="229"/>
        <end position="258"/>
    </location>
</feature>
<keyword evidence="4 6" id="KW-1133">Transmembrane helix</keyword>
<sequence>MYDSLVRFFKKSQTQVYLTLLVMIIFLFLIRGFLTSILLIAIFAYFGVHASRKINQFTRIPYVLSVIIFYLLVLLVLAGIIMFIIPVFAREGQNLYEAILRGLREYPQINHYVGTYMEKFDLVDKISTNWQKILVNGLTAITTVGDVFVRVALAFFLSLIFTVTFPKLQKFGKQFEHSDFPKFFKIIYQLASKFIFILGQIIEVQLVIDIINTILMLIGLTILGMPSPFVLGMLVFVFGLVPVAGVLISSIPLTLIAFSMGGIKTAIELIILICIMHAFEAYVLHPKLMSSRAELPIFVTFAALIIMEHVLGTWGLIVGVPIVAFFMDVMNIHRFDKNGPIHHHLEQEQ</sequence>
<comment type="similarity">
    <text evidence="2">Belongs to the autoinducer-2 exporter (AI-2E) (TC 2.A.86) family.</text>
</comment>
<dbReference type="Pfam" id="PF01594">
    <property type="entry name" value="AI-2E_transport"/>
    <property type="match status" value="1"/>
</dbReference>
<evidence type="ECO:0000256" key="1">
    <source>
        <dbReference type="ARBA" id="ARBA00004141"/>
    </source>
</evidence>
<organism evidence="7 8">
    <name type="scientific">Periweissella ghanensis</name>
    <dbReference type="NCBI Taxonomy" id="467997"/>
    <lineage>
        <taxon>Bacteria</taxon>
        <taxon>Bacillati</taxon>
        <taxon>Bacillota</taxon>
        <taxon>Bacilli</taxon>
        <taxon>Lactobacillales</taxon>
        <taxon>Lactobacillaceae</taxon>
        <taxon>Periweissella</taxon>
    </lineage>
</organism>
<dbReference type="Proteomes" id="UP000789719">
    <property type="component" value="Unassembled WGS sequence"/>
</dbReference>
<gene>
    <name evidence="7" type="ORF">WGH24286_01818</name>
</gene>
<dbReference type="PANTHER" id="PTHR21716:SF62">
    <property type="entry name" value="TRANSPORT PROTEIN YDBI-RELATED"/>
    <property type="match status" value="1"/>
</dbReference>
<feature type="transmembrane region" description="Helical" evidence="6">
    <location>
        <begin position="194"/>
        <end position="223"/>
    </location>
</feature>
<reference evidence="7 8" key="1">
    <citation type="submission" date="2021-11" db="EMBL/GenBank/DDBJ databases">
        <authorList>
            <person name="Depoorter E."/>
        </authorList>
    </citation>
    <scope>NUCLEOTIDE SEQUENCE [LARGE SCALE GENOMIC DNA]</scope>
    <source>
        <strain evidence="7 8">LMG 24286</strain>
    </source>
</reference>
<dbReference type="RefSeq" id="WP_230099405.1">
    <property type="nucleotide sequence ID" value="NZ_CAKKNT010000035.1"/>
</dbReference>
<evidence type="ECO:0000313" key="8">
    <source>
        <dbReference type="Proteomes" id="UP000789719"/>
    </source>
</evidence>
<name>A0ABM8ZCS3_9LACO</name>
<feature type="transmembrane region" description="Helical" evidence="6">
    <location>
        <begin position="147"/>
        <end position="165"/>
    </location>
</feature>
<dbReference type="EMBL" id="CAKKNT010000035">
    <property type="protein sequence ID" value="CAH0419368.1"/>
    <property type="molecule type" value="Genomic_DNA"/>
</dbReference>
<evidence type="ECO:0000256" key="4">
    <source>
        <dbReference type="ARBA" id="ARBA00022989"/>
    </source>
</evidence>
<keyword evidence="8" id="KW-1185">Reference proteome</keyword>
<evidence type="ECO:0008006" key="9">
    <source>
        <dbReference type="Google" id="ProtNLM"/>
    </source>
</evidence>